<gene>
    <name evidence="1" type="ORF">EV666_1117</name>
</gene>
<keyword evidence="2" id="KW-1185">Reference proteome</keyword>
<name>A0A4R2GRD8_9HYPH</name>
<organism evidence="1 2">
    <name type="scientific">Camelimonas lactis</name>
    <dbReference type="NCBI Taxonomy" id="659006"/>
    <lineage>
        <taxon>Bacteria</taxon>
        <taxon>Pseudomonadati</taxon>
        <taxon>Pseudomonadota</taxon>
        <taxon>Alphaproteobacteria</taxon>
        <taxon>Hyphomicrobiales</taxon>
        <taxon>Chelatococcaceae</taxon>
        <taxon>Camelimonas</taxon>
    </lineage>
</organism>
<dbReference type="RefSeq" id="WP_245514394.1">
    <property type="nucleotide sequence ID" value="NZ_JBHUNN010000002.1"/>
</dbReference>
<keyword evidence="1" id="KW-0808">Transferase</keyword>
<accession>A0A4R2GRD8</accession>
<protein>
    <submittedName>
        <fullName evidence="1">Putative O-methyltransferase YrrM</fullName>
    </submittedName>
</protein>
<keyword evidence="1" id="KW-0489">Methyltransferase</keyword>
<dbReference type="GO" id="GO:0032259">
    <property type="term" value="P:methylation"/>
    <property type="evidence" value="ECO:0007669"/>
    <property type="project" value="UniProtKB-KW"/>
</dbReference>
<dbReference type="Pfam" id="PF13578">
    <property type="entry name" value="Methyltransf_24"/>
    <property type="match status" value="1"/>
</dbReference>
<dbReference type="InterPro" id="IPR029063">
    <property type="entry name" value="SAM-dependent_MTases_sf"/>
</dbReference>
<dbReference type="SUPFAM" id="SSF53335">
    <property type="entry name" value="S-adenosyl-L-methionine-dependent methyltransferases"/>
    <property type="match status" value="1"/>
</dbReference>
<dbReference type="GO" id="GO:0008168">
    <property type="term" value="F:methyltransferase activity"/>
    <property type="evidence" value="ECO:0007669"/>
    <property type="project" value="UniProtKB-KW"/>
</dbReference>
<dbReference type="Gene3D" id="3.40.50.150">
    <property type="entry name" value="Vaccinia Virus protein VP39"/>
    <property type="match status" value="1"/>
</dbReference>
<comment type="caution">
    <text evidence="1">The sequence shown here is derived from an EMBL/GenBank/DDBJ whole genome shotgun (WGS) entry which is preliminary data.</text>
</comment>
<dbReference type="AlphaFoldDB" id="A0A4R2GRD8"/>
<evidence type="ECO:0000313" key="1">
    <source>
        <dbReference type="EMBL" id="TCO11733.1"/>
    </source>
</evidence>
<dbReference type="EMBL" id="SLWL01000011">
    <property type="protein sequence ID" value="TCO11733.1"/>
    <property type="molecule type" value="Genomic_DNA"/>
</dbReference>
<reference evidence="1 2" key="1">
    <citation type="submission" date="2019-03" db="EMBL/GenBank/DDBJ databases">
        <title>Genomic Encyclopedia of Type Strains, Phase IV (KMG-IV): sequencing the most valuable type-strain genomes for metagenomic binning, comparative biology and taxonomic classification.</title>
        <authorList>
            <person name="Goeker M."/>
        </authorList>
    </citation>
    <scope>NUCLEOTIDE SEQUENCE [LARGE SCALE GENOMIC DNA]</scope>
    <source>
        <strain evidence="1 2">DSM 22958</strain>
    </source>
</reference>
<sequence length="340" mass="36512">MSRSGPDPAPQPGFDPVAGAKASSAILRAWRARVADQLLRPFGPGARKRLRRLRLGLRALSGQAGGGWFIPYRHARPQARPAYPALEPLFHAAAPRMTALLADIARLRMALRAIPPSGPGLRWGQSWFPRLDAAAVYAMARRLRPARIIEIGSGHSTRFLARALADMGADPATLLAIDPAPRAALAETGARHIAALVEDVDRGLFAGLGANDILFIDSSHIAMPGSDVDVLLLDVLPRLPAGVYVHIHDVFLPDPYPESWTWRGYNEQTAVGALLQGGGYELVFASHWASRNLPDEVQAAVGWLPLAEGAMETSLWLRKTAAPVAGQDDGQAPGRRAHPA</sequence>
<proteinExistence type="predicted"/>
<evidence type="ECO:0000313" key="2">
    <source>
        <dbReference type="Proteomes" id="UP000294881"/>
    </source>
</evidence>
<dbReference type="Proteomes" id="UP000294881">
    <property type="component" value="Unassembled WGS sequence"/>
</dbReference>